<comment type="caution">
    <text evidence="1">The sequence shown here is derived from an EMBL/GenBank/DDBJ whole genome shotgun (WGS) entry which is preliminary data.</text>
</comment>
<accession>A0ABQ8K9D4</accession>
<protein>
    <submittedName>
        <fullName evidence="1">Uncharacterized protein</fullName>
    </submittedName>
</protein>
<proteinExistence type="predicted"/>
<reference evidence="1 2" key="1">
    <citation type="journal article" date="2021" name="Environ. Microbiol.">
        <title>Gene family expansions and transcriptome signatures uncover fungal adaptations to wood decay.</title>
        <authorList>
            <person name="Hage H."/>
            <person name="Miyauchi S."/>
            <person name="Viragh M."/>
            <person name="Drula E."/>
            <person name="Min B."/>
            <person name="Chaduli D."/>
            <person name="Navarro D."/>
            <person name="Favel A."/>
            <person name="Norest M."/>
            <person name="Lesage-Meessen L."/>
            <person name="Balint B."/>
            <person name="Merenyi Z."/>
            <person name="de Eugenio L."/>
            <person name="Morin E."/>
            <person name="Martinez A.T."/>
            <person name="Baldrian P."/>
            <person name="Stursova M."/>
            <person name="Martinez M.J."/>
            <person name="Novotny C."/>
            <person name="Magnuson J.K."/>
            <person name="Spatafora J.W."/>
            <person name="Maurice S."/>
            <person name="Pangilinan J."/>
            <person name="Andreopoulos W."/>
            <person name="LaButti K."/>
            <person name="Hundley H."/>
            <person name="Na H."/>
            <person name="Kuo A."/>
            <person name="Barry K."/>
            <person name="Lipzen A."/>
            <person name="Henrissat B."/>
            <person name="Riley R."/>
            <person name="Ahrendt S."/>
            <person name="Nagy L.G."/>
            <person name="Grigoriev I.V."/>
            <person name="Martin F."/>
            <person name="Rosso M.N."/>
        </authorList>
    </citation>
    <scope>NUCLEOTIDE SEQUENCE [LARGE SCALE GENOMIC DNA]</scope>
    <source>
        <strain evidence="1 2">CIRM-BRFM 1785</strain>
    </source>
</reference>
<dbReference type="Proteomes" id="UP000814176">
    <property type="component" value="Unassembled WGS sequence"/>
</dbReference>
<keyword evidence="2" id="KW-1185">Reference proteome</keyword>
<organism evidence="1 2">
    <name type="scientific">Rhodofomes roseus</name>
    <dbReference type="NCBI Taxonomy" id="34475"/>
    <lineage>
        <taxon>Eukaryota</taxon>
        <taxon>Fungi</taxon>
        <taxon>Dikarya</taxon>
        <taxon>Basidiomycota</taxon>
        <taxon>Agaricomycotina</taxon>
        <taxon>Agaricomycetes</taxon>
        <taxon>Polyporales</taxon>
        <taxon>Rhodofomes</taxon>
    </lineage>
</organism>
<evidence type="ECO:0000313" key="1">
    <source>
        <dbReference type="EMBL" id="KAH9833397.1"/>
    </source>
</evidence>
<dbReference type="EMBL" id="JADCUA010000018">
    <property type="protein sequence ID" value="KAH9833397.1"/>
    <property type="molecule type" value="Genomic_DNA"/>
</dbReference>
<dbReference type="GeneID" id="71997539"/>
<name>A0ABQ8K9D4_9APHY</name>
<gene>
    <name evidence="1" type="ORF">C8Q71DRAFT_180950</name>
</gene>
<evidence type="ECO:0000313" key="2">
    <source>
        <dbReference type="Proteomes" id="UP000814176"/>
    </source>
</evidence>
<dbReference type="RefSeq" id="XP_047776137.1">
    <property type="nucleotide sequence ID" value="XM_047916807.1"/>
</dbReference>
<sequence>MKLLISFGGSLVAQPSECTLRRPCPATATASLAGISPSWQRGDNASSVRSGQFCATYMSACSEGRMDDGWCDSLSTWSFGQLRVISRTSSSDVSRTHKPNSNSTLRIFARESRGRRTSATEQFMGWGDDGSDFELEPVFSTYSSRNCGSDPATVSGKVCHSASGICVPGVYKLSDWSRGTQRM</sequence>